<dbReference type="RefSeq" id="WP_006504168.1">
    <property type="nucleotide sequence ID" value="NZ_BAGZ01000024.1"/>
</dbReference>
<proteinExistence type="inferred from homology"/>
<dbReference type="STRING" id="100225.SAMN05421595_3047"/>
<sequence length="103" mass="10921">MSGFQTQTDQMRSASAKVDEVNNAIQAQLSSLRGEISGVSGHWKGSAATTFQQLMQRWDADANKLSQALQGISEQIAASGRAYQAQEESSAQAVRSAGSGLNM</sequence>
<accession>K6VVP1</accession>
<dbReference type="Pfam" id="PF06013">
    <property type="entry name" value="WXG100"/>
    <property type="match status" value="1"/>
</dbReference>
<dbReference type="InterPro" id="IPR010310">
    <property type="entry name" value="T7SS_ESAT-6-like"/>
</dbReference>
<dbReference type="InterPro" id="IPR036689">
    <property type="entry name" value="ESAT-6-like_sf"/>
</dbReference>
<dbReference type="Gene3D" id="1.10.287.1060">
    <property type="entry name" value="ESAT-6-like"/>
    <property type="match status" value="1"/>
</dbReference>
<keyword evidence="3" id="KW-1185">Reference proteome</keyword>
<dbReference type="Proteomes" id="UP000008495">
    <property type="component" value="Unassembled WGS sequence"/>
</dbReference>
<dbReference type="SUPFAM" id="SSF140453">
    <property type="entry name" value="EsxAB dimer-like"/>
    <property type="match status" value="1"/>
</dbReference>
<gene>
    <name evidence="2" type="ORF">AUCHE_24_00650</name>
</gene>
<dbReference type="EMBL" id="BAGZ01000024">
    <property type="protein sequence ID" value="GAB79410.1"/>
    <property type="molecule type" value="Genomic_DNA"/>
</dbReference>
<dbReference type="eggNOG" id="COG4842">
    <property type="taxonomic scope" value="Bacteria"/>
</dbReference>
<protein>
    <recommendedName>
        <fullName evidence="1">ESAT-6-like protein</fullName>
    </recommendedName>
</protein>
<comment type="caution">
    <text evidence="2">The sequence shown here is derived from an EMBL/GenBank/DDBJ whole genome shotgun (WGS) entry which is preliminary data.</text>
</comment>
<reference evidence="2 3" key="1">
    <citation type="submission" date="2012-08" db="EMBL/GenBank/DDBJ databases">
        <title>Whole genome shotgun sequence of Austwickia chelonae NBRC 105200.</title>
        <authorList>
            <person name="Yoshida I."/>
            <person name="Hosoyama A."/>
            <person name="Tsuchikane K."/>
            <person name="Katsumata H."/>
            <person name="Ando Y."/>
            <person name="Ohji S."/>
            <person name="Hamada M."/>
            <person name="Tamura T."/>
            <person name="Yamazoe A."/>
            <person name="Yamazaki S."/>
            <person name="Fujita N."/>
        </authorList>
    </citation>
    <scope>NUCLEOTIDE SEQUENCE [LARGE SCALE GENOMIC DNA]</scope>
    <source>
        <strain evidence="2 3">NBRC 105200</strain>
    </source>
</reference>
<dbReference type="AlphaFoldDB" id="K6VVP1"/>
<organism evidence="2 3">
    <name type="scientific">Austwickia chelonae NBRC 105200</name>
    <dbReference type="NCBI Taxonomy" id="1184607"/>
    <lineage>
        <taxon>Bacteria</taxon>
        <taxon>Bacillati</taxon>
        <taxon>Actinomycetota</taxon>
        <taxon>Actinomycetes</taxon>
        <taxon>Micrococcales</taxon>
        <taxon>Dermatophilaceae</taxon>
        <taxon>Austwickia</taxon>
    </lineage>
</organism>
<evidence type="ECO:0000313" key="2">
    <source>
        <dbReference type="EMBL" id="GAB79410.1"/>
    </source>
</evidence>
<evidence type="ECO:0000256" key="1">
    <source>
        <dbReference type="RuleBase" id="RU362001"/>
    </source>
</evidence>
<dbReference type="OrthoDB" id="4231069at2"/>
<comment type="similarity">
    <text evidence="1">Belongs to the WXG100 family.</text>
</comment>
<name>K6VVP1_9MICO</name>
<evidence type="ECO:0000313" key="3">
    <source>
        <dbReference type="Proteomes" id="UP000008495"/>
    </source>
</evidence>
<dbReference type="NCBIfam" id="TIGR03930">
    <property type="entry name" value="WXG100_ESAT6"/>
    <property type="match status" value="1"/>
</dbReference>